<dbReference type="EMBL" id="NAJQ01000254">
    <property type="protein sequence ID" value="TKA73683.1"/>
    <property type="molecule type" value="Genomic_DNA"/>
</dbReference>
<comment type="caution">
    <text evidence="2">The sequence shown here is derived from an EMBL/GenBank/DDBJ whole genome shotgun (WGS) entry which is preliminary data.</text>
</comment>
<sequence length="66" mass="7315">MLVRAPARALEHLDLPGSRVESSDQAGRFSLKDLALGSPTLTHDAETDSPEEEEEEEEEEERSHIA</sequence>
<feature type="compositionally biased region" description="Acidic residues" evidence="1">
    <location>
        <begin position="47"/>
        <end position="60"/>
    </location>
</feature>
<dbReference type="AlphaFoldDB" id="A0A4U0XEG6"/>
<accession>A0A4U0XEG6</accession>
<evidence type="ECO:0000313" key="3">
    <source>
        <dbReference type="Proteomes" id="UP000309340"/>
    </source>
</evidence>
<name>A0A4U0XEG6_9PEZI</name>
<reference evidence="2 3" key="1">
    <citation type="submission" date="2017-03" db="EMBL/GenBank/DDBJ databases">
        <title>Genomes of endolithic fungi from Antarctica.</title>
        <authorList>
            <person name="Coleine C."/>
            <person name="Masonjones S."/>
            <person name="Stajich J.E."/>
        </authorList>
    </citation>
    <scope>NUCLEOTIDE SEQUENCE [LARGE SCALE GENOMIC DNA]</scope>
    <source>
        <strain evidence="2 3">CCFEE 5184</strain>
    </source>
</reference>
<gene>
    <name evidence="2" type="ORF">B0A55_05628</name>
</gene>
<evidence type="ECO:0000256" key="1">
    <source>
        <dbReference type="SAM" id="MobiDB-lite"/>
    </source>
</evidence>
<dbReference type="Proteomes" id="UP000309340">
    <property type="component" value="Unassembled WGS sequence"/>
</dbReference>
<evidence type="ECO:0000313" key="2">
    <source>
        <dbReference type="EMBL" id="TKA73683.1"/>
    </source>
</evidence>
<organism evidence="2 3">
    <name type="scientific">Friedmanniomyces simplex</name>
    <dbReference type="NCBI Taxonomy" id="329884"/>
    <lineage>
        <taxon>Eukaryota</taxon>
        <taxon>Fungi</taxon>
        <taxon>Dikarya</taxon>
        <taxon>Ascomycota</taxon>
        <taxon>Pezizomycotina</taxon>
        <taxon>Dothideomycetes</taxon>
        <taxon>Dothideomycetidae</taxon>
        <taxon>Mycosphaerellales</taxon>
        <taxon>Teratosphaeriaceae</taxon>
        <taxon>Friedmanniomyces</taxon>
    </lineage>
</organism>
<proteinExistence type="predicted"/>
<protein>
    <submittedName>
        <fullName evidence="2">Uncharacterized protein</fullName>
    </submittedName>
</protein>
<feature type="region of interest" description="Disordered" evidence="1">
    <location>
        <begin position="14"/>
        <end position="66"/>
    </location>
</feature>
<keyword evidence="3" id="KW-1185">Reference proteome</keyword>